<keyword evidence="3" id="KW-1185">Reference proteome</keyword>
<protein>
    <submittedName>
        <fullName evidence="2">Uncharacterized protein</fullName>
    </submittedName>
</protein>
<evidence type="ECO:0000313" key="2">
    <source>
        <dbReference type="EMBL" id="EEF33830.1"/>
    </source>
</evidence>
<reference evidence="3" key="1">
    <citation type="journal article" date="2010" name="Nat. Biotechnol.">
        <title>Draft genome sequence of the oilseed species Ricinus communis.</title>
        <authorList>
            <person name="Chan A.P."/>
            <person name="Crabtree J."/>
            <person name="Zhao Q."/>
            <person name="Lorenzi H."/>
            <person name="Orvis J."/>
            <person name="Puiu D."/>
            <person name="Melake-Berhan A."/>
            <person name="Jones K.M."/>
            <person name="Redman J."/>
            <person name="Chen G."/>
            <person name="Cahoon E.B."/>
            <person name="Gedil M."/>
            <person name="Stanke M."/>
            <person name="Haas B.J."/>
            <person name="Wortman J.R."/>
            <person name="Fraser-Liggett C.M."/>
            <person name="Ravel J."/>
            <person name="Rabinowicz P.D."/>
        </authorList>
    </citation>
    <scope>NUCLEOTIDE SEQUENCE [LARGE SCALE GENOMIC DNA]</scope>
    <source>
        <strain evidence="3">cv. Hale</strain>
    </source>
</reference>
<dbReference type="Proteomes" id="UP000008311">
    <property type="component" value="Unassembled WGS sequence"/>
</dbReference>
<proteinExistence type="predicted"/>
<gene>
    <name evidence="2" type="ORF">RCOM_0612940</name>
</gene>
<dbReference type="InParanoid" id="B9SR99"/>
<dbReference type="AlphaFoldDB" id="B9SR99"/>
<accession>B9SR99</accession>
<evidence type="ECO:0000256" key="1">
    <source>
        <dbReference type="SAM" id="MobiDB-lite"/>
    </source>
</evidence>
<feature type="region of interest" description="Disordered" evidence="1">
    <location>
        <begin position="98"/>
        <end position="126"/>
    </location>
</feature>
<feature type="compositionally biased region" description="Acidic residues" evidence="1">
    <location>
        <begin position="101"/>
        <end position="112"/>
    </location>
</feature>
<sequence>MVKKLSCLLQIEIGDLDGIDENECYCEHKVDEPDIVLDVPLLKWIVSNNNEAELCNGVTEATSGVDAPTDGSRENYENFKNIEATTDFHMDDDVVSNGCNDESEEDEEDAVRDDEVGVENMMNIVQ</sequence>
<dbReference type="EMBL" id="EQ974096">
    <property type="protein sequence ID" value="EEF33830.1"/>
    <property type="molecule type" value="Genomic_DNA"/>
</dbReference>
<evidence type="ECO:0000313" key="3">
    <source>
        <dbReference type="Proteomes" id="UP000008311"/>
    </source>
</evidence>
<name>B9SR99_RICCO</name>
<organism evidence="2 3">
    <name type="scientific">Ricinus communis</name>
    <name type="common">Castor bean</name>
    <dbReference type="NCBI Taxonomy" id="3988"/>
    <lineage>
        <taxon>Eukaryota</taxon>
        <taxon>Viridiplantae</taxon>
        <taxon>Streptophyta</taxon>
        <taxon>Embryophyta</taxon>
        <taxon>Tracheophyta</taxon>
        <taxon>Spermatophyta</taxon>
        <taxon>Magnoliopsida</taxon>
        <taxon>eudicotyledons</taxon>
        <taxon>Gunneridae</taxon>
        <taxon>Pentapetalae</taxon>
        <taxon>rosids</taxon>
        <taxon>fabids</taxon>
        <taxon>Malpighiales</taxon>
        <taxon>Euphorbiaceae</taxon>
        <taxon>Acalyphoideae</taxon>
        <taxon>Acalypheae</taxon>
        <taxon>Ricinus</taxon>
    </lineage>
</organism>